<reference evidence="7 8" key="1">
    <citation type="submission" date="2017-09" db="EMBL/GenBank/DDBJ databases">
        <title>WGS assembly of Aquilegia coerulea Goldsmith.</title>
        <authorList>
            <person name="Hodges S."/>
            <person name="Kramer E."/>
            <person name="Nordborg M."/>
            <person name="Tomkins J."/>
            <person name="Borevitz J."/>
            <person name="Derieg N."/>
            <person name="Yan J."/>
            <person name="Mihaltcheva S."/>
            <person name="Hayes R.D."/>
            <person name="Rokhsar D."/>
        </authorList>
    </citation>
    <scope>NUCLEOTIDE SEQUENCE [LARGE SCALE GENOMIC DNA]</scope>
    <source>
        <strain evidence="8">cv. Goldsmith</strain>
    </source>
</reference>
<feature type="region of interest" description="Disordered" evidence="5">
    <location>
        <begin position="1"/>
        <end position="223"/>
    </location>
</feature>
<accession>A0A2G5DIY3</accession>
<dbReference type="GO" id="GO:0005634">
    <property type="term" value="C:nucleus"/>
    <property type="evidence" value="ECO:0007669"/>
    <property type="project" value="UniProtKB-SubCell"/>
</dbReference>
<evidence type="ECO:0000256" key="5">
    <source>
        <dbReference type="SAM" id="MobiDB-lite"/>
    </source>
</evidence>
<dbReference type="Proteomes" id="UP000230069">
    <property type="component" value="Unassembled WGS sequence"/>
</dbReference>
<dbReference type="OrthoDB" id="429427at2759"/>
<feature type="compositionally biased region" description="Basic and acidic residues" evidence="5">
    <location>
        <begin position="202"/>
        <end position="215"/>
    </location>
</feature>
<dbReference type="InterPro" id="IPR012890">
    <property type="entry name" value="GCFC2-like"/>
</dbReference>
<organism evidence="7 8">
    <name type="scientific">Aquilegia coerulea</name>
    <name type="common">Rocky mountain columbine</name>
    <dbReference type="NCBI Taxonomy" id="218851"/>
    <lineage>
        <taxon>Eukaryota</taxon>
        <taxon>Viridiplantae</taxon>
        <taxon>Streptophyta</taxon>
        <taxon>Embryophyta</taxon>
        <taxon>Tracheophyta</taxon>
        <taxon>Spermatophyta</taxon>
        <taxon>Magnoliopsida</taxon>
        <taxon>Ranunculales</taxon>
        <taxon>Ranunculaceae</taxon>
        <taxon>Thalictroideae</taxon>
        <taxon>Aquilegia</taxon>
    </lineage>
</organism>
<feature type="region of interest" description="Disordered" evidence="5">
    <location>
        <begin position="582"/>
        <end position="626"/>
    </location>
</feature>
<feature type="domain" description="GCF C-terminal" evidence="6">
    <location>
        <begin position="650"/>
        <end position="854"/>
    </location>
</feature>
<dbReference type="AlphaFoldDB" id="A0A2G5DIY3"/>
<dbReference type="InParanoid" id="A0A2G5DIY3"/>
<dbReference type="STRING" id="218851.A0A2G5DIY3"/>
<feature type="compositionally biased region" description="Low complexity" evidence="5">
    <location>
        <begin position="117"/>
        <end position="128"/>
    </location>
</feature>
<evidence type="ECO:0000256" key="1">
    <source>
        <dbReference type="ARBA" id="ARBA00004123"/>
    </source>
</evidence>
<name>A0A2G5DIY3_AQUCA</name>
<dbReference type="PANTHER" id="PTHR12214">
    <property type="entry name" value="GC-RICH SEQUENCE DNA-BINDING FACTOR"/>
    <property type="match status" value="1"/>
</dbReference>
<feature type="region of interest" description="Disordered" evidence="5">
    <location>
        <begin position="252"/>
        <end position="271"/>
    </location>
</feature>
<evidence type="ECO:0000259" key="6">
    <source>
        <dbReference type="Pfam" id="PF07842"/>
    </source>
</evidence>
<feature type="coiled-coil region" evidence="4">
    <location>
        <begin position="483"/>
        <end position="510"/>
    </location>
</feature>
<keyword evidence="3" id="KW-0539">Nucleus</keyword>
<dbReference type="EMBL" id="KZ305036">
    <property type="protein sequence ID" value="PIA43464.1"/>
    <property type="molecule type" value="Genomic_DNA"/>
</dbReference>
<dbReference type="InterPro" id="IPR022783">
    <property type="entry name" value="GCFC_dom"/>
</dbReference>
<keyword evidence="4" id="KW-0175">Coiled coil</keyword>
<comment type="subcellular location">
    <subcellularLocation>
        <location evidence="1">Nucleus</location>
    </subcellularLocation>
</comment>
<protein>
    <recommendedName>
        <fullName evidence="6">GCF C-terminal domain-containing protein</fullName>
    </recommendedName>
</protein>
<feature type="compositionally biased region" description="Acidic residues" evidence="5">
    <location>
        <begin position="186"/>
        <end position="201"/>
    </location>
</feature>
<evidence type="ECO:0000313" key="8">
    <source>
        <dbReference type="Proteomes" id="UP000230069"/>
    </source>
</evidence>
<dbReference type="GO" id="GO:0003677">
    <property type="term" value="F:DNA binding"/>
    <property type="evidence" value="ECO:0007669"/>
    <property type="project" value="InterPro"/>
</dbReference>
<evidence type="ECO:0000256" key="4">
    <source>
        <dbReference type="SAM" id="Coils"/>
    </source>
</evidence>
<evidence type="ECO:0000313" key="7">
    <source>
        <dbReference type="EMBL" id="PIA43464.1"/>
    </source>
</evidence>
<proteinExistence type="inferred from homology"/>
<feature type="compositionally biased region" description="Basic residues" evidence="5">
    <location>
        <begin position="1"/>
        <end position="12"/>
    </location>
</feature>
<feature type="compositionally biased region" description="Basic and acidic residues" evidence="5">
    <location>
        <begin position="137"/>
        <end position="147"/>
    </location>
</feature>
<evidence type="ECO:0000256" key="2">
    <source>
        <dbReference type="ARBA" id="ARBA00010801"/>
    </source>
</evidence>
<gene>
    <name evidence="7" type="ORF">AQUCO_01900098v1</name>
</gene>
<evidence type="ECO:0000256" key="3">
    <source>
        <dbReference type="ARBA" id="ARBA00023242"/>
    </source>
</evidence>
<sequence length="959" mass="106757">MSGRNKNFRSRVRHADDDDDTPSTTTTPTTVNVNTTTTKTTNTSSTITKPPRKLSFADEEEEQEESPFTSIRRSSTKKSDRKKSSLSSSSSSHTHKSSSHKLSSTKERFSTTTPIPSSFSSSSSLFLSNVQPQAGEYTKEKLRELEKNTPSLARSRPPPPPPSSDEPLFILKGPLKPLQSSSVQQDDVEEEEEEEEGELDERDGRRGISFDDTENKLASMGIDKIRDYDPAQIEEIRAKRERLRKSKAAAPDFISLDGGSNHGAAEGLSDEEPEFQGRISLFGDNKKDGDKKGVFEIVDAIDIGVVDKRKNVKLAMEMDDDEDEEDKIWEEEQFRKGLGKRIDDGANMLLSSNVSMTNHTLQQQTYAYPQSAYQLTPTTNASIGPMIGGAIGVSRSAEVMSISQQSEVACQSMQDNIRRLQESHARTISSMTRVEENLSGSLSNITALEKSLEAGGEKFIFMQKLRDFVSVICDFLQDKAPFLEELEEQMQKLQEDRASATVERRAADDADEKMEIEPAVRAAMLVLNKGGTNVEITAAAAAAAAQAASAAVKDQSNLPVQLDELGRDLNLQKRMDMIRRAEARKRRKAKADLRRAPSVGDDNAYHHVEGESSTDESDSESTSYQSNRHELLQTAALIFSDASDKYSQLSVVKERFERWKKIYSSSYRDAYMSLSAPAIFSPYVRLELLKWDPLYEETDFYDMQWHSLLFDYGLPENTTDLNPEDADANLVPGLVEKIALPILHHQIAQCWDMLSTRETRNAVSATNLVINYVPASSEALQELLTVINDRLADAVENLMVPAWTPLVIKAVPNAARLAAYRFGMSIRLLRNICLWKDILALPVLEKLALDELLAGKILPHLRSVIANIHDAITRTERIVAALNGVWAGPGAIGERSQKLQALVEYVLTLGKSLEKKHVSGVSESETSGLARRLKKMLVELNQYDRARALARTFQLKEAL</sequence>
<comment type="similarity">
    <text evidence="2">Belongs to the GCF family.</text>
</comment>
<dbReference type="FunCoup" id="A0A2G5DIY3">
    <property type="interactions" value="3240"/>
</dbReference>
<dbReference type="Pfam" id="PF07842">
    <property type="entry name" value="GCFC"/>
    <property type="match status" value="1"/>
</dbReference>
<keyword evidence="8" id="KW-1185">Reference proteome</keyword>
<dbReference type="PANTHER" id="PTHR12214:SF0">
    <property type="entry name" value="LD29489P"/>
    <property type="match status" value="1"/>
</dbReference>
<dbReference type="GO" id="GO:0000398">
    <property type="term" value="P:mRNA splicing, via spliceosome"/>
    <property type="evidence" value="ECO:0007669"/>
    <property type="project" value="InterPro"/>
</dbReference>
<feature type="compositionally biased region" description="Low complexity" evidence="5">
    <location>
        <begin position="22"/>
        <end position="49"/>
    </location>
</feature>